<dbReference type="GO" id="GO:0015562">
    <property type="term" value="F:efflux transmembrane transporter activity"/>
    <property type="evidence" value="ECO:0007669"/>
    <property type="project" value="TreeGrafter"/>
</dbReference>
<proteinExistence type="inferred from homology"/>
<dbReference type="PANTHER" id="PTHR30469">
    <property type="entry name" value="MULTIDRUG RESISTANCE PROTEIN MDTA"/>
    <property type="match status" value="1"/>
</dbReference>
<dbReference type="Gene3D" id="2.40.50.100">
    <property type="match status" value="1"/>
</dbReference>
<dbReference type="NCBIfam" id="TIGR01730">
    <property type="entry name" value="RND_mfp"/>
    <property type="match status" value="1"/>
</dbReference>
<keyword evidence="2" id="KW-0732">Signal</keyword>
<evidence type="ECO:0000256" key="2">
    <source>
        <dbReference type="SAM" id="SignalP"/>
    </source>
</evidence>
<dbReference type="Proteomes" id="UP000681356">
    <property type="component" value="Unassembled WGS sequence"/>
</dbReference>
<gene>
    <name evidence="5" type="ORF">KB874_21390</name>
</gene>
<dbReference type="RefSeq" id="WP_212538591.1">
    <property type="nucleotide sequence ID" value="NZ_JAGTUU010000010.1"/>
</dbReference>
<dbReference type="Pfam" id="PF25954">
    <property type="entry name" value="Beta-barrel_RND_2"/>
    <property type="match status" value="1"/>
</dbReference>
<evidence type="ECO:0000259" key="3">
    <source>
        <dbReference type="Pfam" id="PF25954"/>
    </source>
</evidence>
<feature type="domain" description="CzcB-like barrel-sandwich hybrid" evidence="4">
    <location>
        <begin position="31"/>
        <end position="183"/>
    </location>
</feature>
<evidence type="ECO:0000259" key="4">
    <source>
        <dbReference type="Pfam" id="PF25973"/>
    </source>
</evidence>
<dbReference type="InterPro" id="IPR058647">
    <property type="entry name" value="BSH_CzcB-like"/>
</dbReference>
<dbReference type="InterPro" id="IPR058792">
    <property type="entry name" value="Beta-barrel_RND_2"/>
</dbReference>
<dbReference type="GO" id="GO:1990281">
    <property type="term" value="C:efflux pump complex"/>
    <property type="evidence" value="ECO:0007669"/>
    <property type="project" value="TreeGrafter"/>
</dbReference>
<feature type="chain" id="PRO_5035187655" evidence="2">
    <location>
        <begin position="20"/>
        <end position="265"/>
    </location>
</feature>
<evidence type="ECO:0000313" key="5">
    <source>
        <dbReference type="EMBL" id="MBS0126639.1"/>
    </source>
</evidence>
<comment type="caution">
    <text evidence="5">The sequence shown here is derived from an EMBL/GenBank/DDBJ whole genome shotgun (WGS) entry which is preliminary data.</text>
</comment>
<protein>
    <submittedName>
        <fullName evidence="5">Efflux RND transporter periplasmic adaptor subunit</fullName>
    </submittedName>
</protein>
<feature type="domain" description="CusB-like beta-barrel" evidence="3">
    <location>
        <begin position="191"/>
        <end position="261"/>
    </location>
</feature>
<evidence type="ECO:0000256" key="1">
    <source>
        <dbReference type="ARBA" id="ARBA00009477"/>
    </source>
</evidence>
<dbReference type="PANTHER" id="PTHR30469:SF15">
    <property type="entry name" value="HLYD FAMILY OF SECRETION PROTEINS"/>
    <property type="match status" value="1"/>
</dbReference>
<dbReference type="Gene3D" id="1.10.287.470">
    <property type="entry name" value="Helix hairpin bin"/>
    <property type="match status" value="1"/>
</dbReference>
<evidence type="ECO:0000313" key="6">
    <source>
        <dbReference type="Proteomes" id="UP000681356"/>
    </source>
</evidence>
<organism evidence="5 6">
    <name type="scientific">Thetidibacter halocola</name>
    <dbReference type="NCBI Taxonomy" id="2827239"/>
    <lineage>
        <taxon>Bacteria</taxon>
        <taxon>Pseudomonadati</taxon>
        <taxon>Pseudomonadota</taxon>
        <taxon>Alphaproteobacteria</taxon>
        <taxon>Rhodobacterales</taxon>
        <taxon>Roseobacteraceae</taxon>
        <taxon>Thetidibacter</taxon>
    </lineage>
</organism>
<name>A0A8J7WKE4_9RHOB</name>
<dbReference type="Gene3D" id="2.40.30.170">
    <property type="match status" value="1"/>
</dbReference>
<accession>A0A8J7WKE4</accession>
<dbReference type="InterPro" id="IPR006143">
    <property type="entry name" value="RND_pump_MFP"/>
</dbReference>
<reference evidence="5" key="1">
    <citation type="submission" date="2021-04" db="EMBL/GenBank/DDBJ databases">
        <authorList>
            <person name="Yoon J."/>
        </authorList>
    </citation>
    <scope>NUCLEOTIDE SEQUENCE</scope>
    <source>
        <strain evidence="5">KMU-90</strain>
    </source>
</reference>
<dbReference type="EMBL" id="JAGTUU010000010">
    <property type="protein sequence ID" value="MBS0126639.1"/>
    <property type="molecule type" value="Genomic_DNA"/>
</dbReference>
<dbReference type="AlphaFoldDB" id="A0A8J7WKE4"/>
<feature type="signal peptide" evidence="2">
    <location>
        <begin position="1"/>
        <end position="19"/>
    </location>
</feature>
<comment type="similarity">
    <text evidence="1">Belongs to the membrane fusion protein (MFP) (TC 8.A.1) family.</text>
</comment>
<dbReference type="Pfam" id="PF25973">
    <property type="entry name" value="BSH_CzcB"/>
    <property type="match status" value="1"/>
</dbReference>
<dbReference type="SUPFAM" id="SSF111369">
    <property type="entry name" value="HlyD-like secretion proteins"/>
    <property type="match status" value="1"/>
</dbReference>
<sequence>MMRPALVLSLLLAAPPVFAQGYDCLMDPFETVELASPVAGLLDEVLVERGDVVTEGQLIARLSSEIEESTVDLLAIRANSTAVIDAQAQQVEMIRKRHDRIVQLQDRGIATQETLDQVETELIAAQSLLLQAELNRDLALKELARAKIALGQRTILSPVDGIVRARVMGAGEYVDADDHIVEIVQLDPLRVEAFVPVSLFGKLNVGQSGTVRPAEPIAGAYEARIVAIDPVFDAASATFVVVLELPNPERSLPAGHRCTLDIGGS</sequence>
<keyword evidence="6" id="KW-1185">Reference proteome</keyword>